<dbReference type="Gene3D" id="1.10.357.10">
    <property type="entry name" value="Tetracycline Repressor, domain 2"/>
    <property type="match status" value="1"/>
</dbReference>
<name>A0A0Q0YRT7_9CORY</name>
<dbReference type="PROSITE" id="PS50977">
    <property type="entry name" value="HTH_TETR_2"/>
    <property type="match status" value="1"/>
</dbReference>
<dbReference type="GO" id="GO:0003677">
    <property type="term" value="F:DNA binding"/>
    <property type="evidence" value="ECO:0007669"/>
    <property type="project" value="UniProtKB-UniRule"/>
</dbReference>
<accession>A0A0Q0YRT7</accession>
<keyword evidence="1 2" id="KW-0238">DNA-binding</keyword>
<organism evidence="4 5">
    <name type="scientific">Corynebacterium oculi</name>
    <dbReference type="NCBI Taxonomy" id="1544416"/>
    <lineage>
        <taxon>Bacteria</taxon>
        <taxon>Bacillati</taxon>
        <taxon>Actinomycetota</taxon>
        <taxon>Actinomycetes</taxon>
        <taxon>Mycobacteriales</taxon>
        <taxon>Corynebacteriaceae</taxon>
        <taxon>Corynebacterium</taxon>
    </lineage>
</organism>
<dbReference type="EMBL" id="LKST01000001">
    <property type="protein sequence ID" value="KQB85101.1"/>
    <property type="molecule type" value="Genomic_DNA"/>
</dbReference>
<comment type="caution">
    <text evidence="4">The sequence shown here is derived from an EMBL/GenBank/DDBJ whole genome shotgun (WGS) entry which is preliminary data.</text>
</comment>
<evidence type="ECO:0000256" key="1">
    <source>
        <dbReference type="ARBA" id="ARBA00023125"/>
    </source>
</evidence>
<evidence type="ECO:0000259" key="3">
    <source>
        <dbReference type="PROSITE" id="PS50977"/>
    </source>
</evidence>
<gene>
    <name evidence="4" type="ORF">Cocul_00236</name>
</gene>
<dbReference type="InterPro" id="IPR009057">
    <property type="entry name" value="Homeodomain-like_sf"/>
</dbReference>
<sequence>MQEEERESPATRRRRLAFQRRQKDFLRIALAKFKESGIESFTLTGLAAESDYSKGTWYNHFGSISDVIVAIATENAMQQQQYFREIFSEENRPLDWKVTSIFLDYVSHAITNPEMWTCGVLSRTWARGEGDVSLEGIASLDAAEGANQEIVLRMLREGDRLAVRGEGADEALRRAKFALHTVRAAAAGLCVLNVVDNNYAWAQETAYEQTITLILSTLETVRLPVDRVTPPEKLWESSRGRVRRLSYEWIIP</sequence>
<dbReference type="Proteomes" id="UP000050517">
    <property type="component" value="Unassembled WGS sequence"/>
</dbReference>
<evidence type="ECO:0000313" key="4">
    <source>
        <dbReference type="EMBL" id="KQB85101.1"/>
    </source>
</evidence>
<protein>
    <recommendedName>
        <fullName evidence="3">HTH tetR-type domain-containing protein</fullName>
    </recommendedName>
</protein>
<feature type="domain" description="HTH tetR-type" evidence="3">
    <location>
        <begin position="19"/>
        <end position="79"/>
    </location>
</feature>
<evidence type="ECO:0000313" key="5">
    <source>
        <dbReference type="Proteomes" id="UP000050517"/>
    </source>
</evidence>
<feature type="DNA-binding region" description="H-T-H motif" evidence="2">
    <location>
        <begin position="42"/>
        <end position="61"/>
    </location>
</feature>
<dbReference type="SUPFAM" id="SSF46689">
    <property type="entry name" value="Homeodomain-like"/>
    <property type="match status" value="1"/>
</dbReference>
<proteinExistence type="predicted"/>
<evidence type="ECO:0000256" key="2">
    <source>
        <dbReference type="PROSITE-ProRule" id="PRU00335"/>
    </source>
</evidence>
<reference evidence="4 5" key="1">
    <citation type="submission" date="2015-10" db="EMBL/GenBank/DDBJ databases">
        <title>Corynebacteirum lowii and Corynebacterium oculi species nova, derived from human clinical disease and and emended description of Corynebacterium mastiditis.</title>
        <authorList>
            <person name="Bernard K."/>
            <person name="Pacheco A.L."/>
            <person name="Mcdougall C."/>
            <person name="Burtx T."/>
            <person name="Weibe D."/>
            <person name="Tyler S."/>
            <person name="Olson A.B."/>
            <person name="Cnockaert M."/>
            <person name="Eguchi H."/>
            <person name="Kuwahara T."/>
            <person name="Nakayama-Imaohji H."/>
            <person name="Boudewijins M."/>
            <person name="Van Hoecke F."/>
            <person name="Bernier A.-M."/>
            <person name="Vandamme P."/>
        </authorList>
    </citation>
    <scope>NUCLEOTIDE SEQUENCE [LARGE SCALE GENOMIC DNA]</scope>
    <source>
        <strain evidence="4 5">NML 130210</strain>
    </source>
</reference>
<dbReference type="STRING" id="1544416.Cocul_00236"/>
<dbReference type="AlphaFoldDB" id="A0A0Q0YRT7"/>
<keyword evidence="5" id="KW-1185">Reference proteome</keyword>
<dbReference type="PATRIC" id="fig|1544416.3.peg.242"/>
<dbReference type="InterPro" id="IPR001647">
    <property type="entry name" value="HTH_TetR"/>
</dbReference>